<gene>
    <name evidence="1" type="ORF">GCM10017781_33110</name>
    <name evidence="2" type="ORF">HNQ07_003571</name>
</gene>
<name>A0A7W8KH83_9DEIO</name>
<dbReference type="EMBL" id="JACHFK010000010">
    <property type="protein sequence ID" value="MBB5378070.1"/>
    <property type="molecule type" value="Genomic_DNA"/>
</dbReference>
<reference evidence="4" key="2">
    <citation type="journal article" date="2019" name="Int. J. Syst. Evol. Microbiol.">
        <title>The Global Catalogue of Microorganisms (GCM) 10K type strain sequencing project: providing services to taxonomists for standard genome sequencing and annotation.</title>
        <authorList>
            <consortium name="The Broad Institute Genomics Platform"/>
            <consortium name="The Broad Institute Genome Sequencing Center for Infectious Disease"/>
            <person name="Wu L."/>
            <person name="Ma J."/>
        </authorList>
    </citation>
    <scope>NUCLEOTIDE SEQUENCE [LARGE SCALE GENOMIC DNA]</scope>
    <source>
        <strain evidence="4">CGMCC 1.18437</strain>
    </source>
</reference>
<dbReference type="RefSeq" id="WP_184114185.1">
    <property type="nucleotide sequence ID" value="NZ_BNAJ01000009.1"/>
</dbReference>
<comment type="caution">
    <text evidence="2">The sequence shown here is derived from an EMBL/GenBank/DDBJ whole genome shotgun (WGS) entry which is preliminary data.</text>
</comment>
<evidence type="ECO:0000313" key="4">
    <source>
        <dbReference type="Proteomes" id="UP000619376"/>
    </source>
</evidence>
<protein>
    <submittedName>
        <fullName evidence="2">Uncharacterized protein</fullName>
    </submittedName>
</protein>
<reference evidence="2 3" key="3">
    <citation type="submission" date="2020-08" db="EMBL/GenBank/DDBJ databases">
        <title>Genomic Encyclopedia of Type Strains, Phase IV (KMG-IV): sequencing the most valuable type-strain genomes for metagenomic binning, comparative biology and taxonomic classification.</title>
        <authorList>
            <person name="Goeker M."/>
        </authorList>
    </citation>
    <scope>NUCLEOTIDE SEQUENCE [LARGE SCALE GENOMIC DNA]</scope>
    <source>
        <strain evidence="2 3">DSM 27521</strain>
    </source>
</reference>
<reference evidence="1" key="1">
    <citation type="journal article" date="2014" name="Int. J. Syst. Evol. Microbiol.">
        <title>Complete genome of a new Firmicutes species belonging to the dominant human colonic microbiota ('Ruminococcus bicirculans') reveals two chromosomes and a selective capacity to utilize plant glucans.</title>
        <authorList>
            <consortium name="NISC Comparative Sequencing Program"/>
            <person name="Wegmann U."/>
            <person name="Louis P."/>
            <person name="Goesmann A."/>
            <person name="Henrissat B."/>
            <person name="Duncan S.H."/>
            <person name="Flint H.J."/>
        </authorList>
    </citation>
    <scope>NUCLEOTIDE SEQUENCE</scope>
    <source>
        <strain evidence="1">CGMCC 1.18437</strain>
    </source>
</reference>
<reference evidence="1" key="4">
    <citation type="submission" date="2024-05" db="EMBL/GenBank/DDBJ databases">
        <authorList>
            <person name="Sun Q."/>
            <person name="Zhou Y."/>
        </authorList>
    </citation>
    <scope>NUCLEOTIDE SEQUENCE</scope>
    <source>
        <strain evidence="1">CGMCC 1.18437</strain>
    </source>
</reference>
<dbReference type="AlphaFoldDB" id="A0A7W8KH83"/>
<sequence>MRPRLLRAAIVREVALTWLDEPGHAFDARTFAQVHRVSALEVGRVLVDLRDAGQVFLRREDDTCAPHTVTLTREGQRMWMQEQAESCLPGIRQQLRAVYQVLQTADRPLSVAQLETEVPFTARRVRQVLLIMHSLGTMQATLGQDGAFADIHVPGSLGAIQTG</sequence>
<accession>A0A7W8KH83</accession>
<evidence type="ECO:0000313" key="1">
    <source>
        <dbReference type="EMBL" id="GHF54197.1"/>
    </source>
</evidence>
<dbReference type="EMBL" id="BNAJ01000009">
    <property type="protein sequence ID" value="GHF54197.1"/>
    <property type="molecule type" value="Genomic_DNA"/>
</dbReference>
<evidence type="ECO:0000313" key="3">
    <source>
        <dbReference type="Proteomes" id="UP000539473"/>
    </source>
</evidence>
<proteinExistence type="predicted"/>
<dbReference type="Proteomes" id="UP000539473">
    <property type="component" value="Unassembled WGS sequence"/>
</dbReference>
<keyword evidence="4" id="KW-1185">Reference proteome</keyword>
<dbReference type="Proteomes" id="UP000619376">
    <property type="component" value="Unassembled WGS sequence"/>
</dbReference>
<organism evidence="2 3">
    <name type="scientific">Deinococcus metalli</name>
    <dbReference type="NCBI Taxonomy" id="1141878"/>
    <lineage>
        <taxon>Bacteria</taxon>
        <taxon>Thermotogati</taxon>
        <taxon>Deinococcota</taxon>
        <taxon>Deinococci</taxon>
        <taxon>Deinococcales</taxon>
        <taxon>Deinococcaceae</taxon>
        <taxon>Deinococcus</taxon>
    </lineage>
</organism>
<evidence type="ECO:0000313" key="2">
    <source>
        <dbReference type="EMBL" id="MBB5378070.1"/>
    </source>
</evidence>